<keyword evidence="2" id="KW-1185">Reference proteome</keyword>
<gene>
    <name evidence="1" type="ORF">CVS27_14000</name>
</gene>
<reference evidence="1 2" key="1">
    <citation type="submission" date="2018-01" db="EMBL/GenBank/DDBJ databases">
        <title>Arthrobacter sp. nov., from glaciers in China.</title>
        <authorList>
            <person name="Liu Q."/>
            <person name="Xin Y.-H."/>
        </authorList>
    </citation>
    <scope>NUCLEOTIDE SEQUENCE [LARGE SCALE GENOMIC DNA]</scope>
    <source>
        <strain evidence="1 2">HLT2-12-2</strain>
    </source>
</reference>
<evidence type="ECO:0000313" key="1">
    <source>
        <dbReference type="EMBL" id="POH72725.1"/>
    </source>
</evidence>
<dbReference type="OrthoDB" id="4578588at2"/>
<comment type="caution">
    <text evidence="1">The sequence shown here is derived from an EMBL/GenBank/DDBJ whole genome shotgun (WGS) entry which is preliminary data.</text>
</comment>
<dbReference type="RefSeq" id="WP_103466372.1">
    <property type="nucleotide sequence ID" value="NZ_PPXB01000010.1"/>
</dbReference>
<evidence type="ECO:0008006" key="3">
    <source>
        <dbReference type="Google" id="ProtNLM"/>
    </source>
</evidence>
<evidence type="ECO:0000313" key="2">
    <source>
        <dbReference type="Proteomes" id="UP000237061"/>
    </source>
</evidence>
<organism evidence="1 2">
    <name type="scientific">Arthrobacter glacialis</name>
    <dbReference type="NCBI Taxonomy" id="1664"/>
    <lineage>
        <taxon>Bacteria</taxon>
        <taxon>Bacillati</taxon>
        <taxon>Actinomycetota</taxon>
        <taxon>Actinomycetes</taxon>
        <taxon>Micrococcales</taxon>
        <taxon>Micrococcaceae</taxon>
        <taxon>Arthrobacter</taxon>
    </lineage>
</organism>
<sequence length="99" mass="10959">MFTLQIEHGIKDFGMWKSAYDADPLGREASGVRAERVFRPVGEEHYVVLDLDFATQAEAEQFLGRLKAQVWSAPSVSPALAGGPKTRIVEQLIASRQSQ</sequence>
<dbReference type="AlphaFoldDB" id="A0A2S3ZTZ1"/>
<dbReference type="EMBL" id="PPXC01000011">
    <property type="protein sequence ID" value="POH72725.1"/>
    <property type="molecule type" value="Genomic_DNA"/>
</dbReference>
<accession>A0A2S3ZTZ1</accession>
<dbReference type="Proteomes" id="UP000237061">
    <property type="component" value="Unassembled WGS sequence"/>
</dbReference>
<name>A0A2S3ZTZ1_ARTGL</name>
<protein>
    <recommendedName>
        <fullName evidence="3">Cyclase</fullName>
    </recommendedName>
</protein>
<proteinExistence type="predicted"/>